<keyword evidence="6 9" id="KW-0812">Transmembrane</keyword>
<dbReference type="PANTHER" id="PTHR32243:SF50">
    <property type="entry name" value="MALTOSE_MALTODEXTRIN TRANSPORT SYSTEM PERMEASE PROTEIN MALG"/>
    <property type="match status" value="1"/>
</dbReference>
<dbReference type="PANTHER" id="PTHR32243">
    <property type="entry name" value="MALTOSE TRANSPORT SYSTEM PERMEASE-RELATED"/>
    <property type="match status" value="1"/>
</dbReference>
<dbReference type="KEGG" id="dni:HX89_11710"/>
<evidence type="ECO:0000256" key="2">
    <source>
        <dbReference type="ARBA" id="ARBA00009047"/>
    </source>
</evidence>
<evidence type="ECO:0000256" key="6">
    <source>
        <dbReference type="ARBA" id="ARBA00022692"/>
    </source>
</evidence>
<accession>A0A075JJE6</accession>
<dbReference type="PROSITE" id="PS50928">
    <property type="entry name" value="ABC_TM1"/>
    <property type="match status" value="1"/>
</dbReference>
<keyword evidence="3 9" id="KW-0813">Transport</keyword>
<feature type="transmembrane region" description="Helical" evidence="9">
    <location>
        <begin position="104"/>
        <end position="126"/>
    </location>
</feature>
<reference evidence="11 12" key="1">
    <citation type="submission" date="2014-07" db="EMBL/GenBank/DDBJ databases">
        <title>Genome Sequencing of Dermacoccus nishinomiyaensis.</title>
        <authorList>
            <person name="Hong K.W."/>
            <person name="Chan K.G."/>
        </authorList>
    </citation>
    <scope>NUCLEOTIDE SEQUENCE [LARGE SCALE GENOMIC DNA]</scope>
    <source>
        <strain evidence="11 12">M25</strain>
    </source>
</reference>
<keyword evidence="12" id="KW-1185">Reference proteome</keyword>
<dbReference type="InterPro" id="IPR050901">
    <property type="entry name" value="BP-dep_ABC_trans_perm"/>
</dbReference>
<organism evidence="11 12">
    <name type="scientific">Dermacoccus nishinomiyaensis</name>
    <dbReference type="NCBI Taxonomy" id="1274"/>
    <lineage>
        <taxon>Bacteria</taxon>
        <taxon>Bacillati</taxon>
        <taxon>Actinomycetota</taxon>
        <taxon>Actinomycetes</taxon>
        <taxon>Micrococcales</taxon>
        <taxon>Dermacoccaceae</taxon>
        <taxon>Dermacoccus</taxon>
    </lineage>
</organism>
<evidence type="ECO:0000256" key="3">
    <source>
        <dbReference type="ARBA" id="ARBA00022448"/>
    </source>
</evidence>
<evidence type="ECO:0000256" key="1">
    <source>
        <dbReference type="ARBA" id="ARBA00004651"/>
    </source>
</evidence>
<feature type="transmembrane region" description="Helical" evidence="9">
    <location>
        <begin position="278"/>
        <end position="300"/>
    </location>
</feature>
<dbReference type="Pfam" id="PF00528">
    <property type="entry name" value="BPD_transp_1"/>
    <property type="match status" value="1"/>
</dbReference>
<dbReference type="RefSeq" id="WP_038569307.1">
    <property type="nucleotide sequence ID" value="NZ_CP008889.1"/>
</dbReference>
<feature type="transmembrane region" description="Helical" evidence="9">
    <location>
        <begin position="44"/>
        <end position="65"/>
    </location>
</feature>
<gene>
    <name evidence="11" type="ORF">HX89_11710</name>
</gene>
<feature type="transmembrane region" description="Helical" evidence="9">
    <location>
        <begin position="231"/>
        <end position="254"/>
    </location>
</feature>
<feature type="transmembrane region" description="Helical" evidence="9">
    <location>
        <begin position="138"/>
        <end position="160"/>
    </location>
</feature>
<dbReference type="Proteomes" id="UP000027986">
    <property type="component" value="Chromosome"/>
</dbReference>
<keyword evidence="5" id="KW-0762">Sugar transport</keyword>
<keyword evidence="7 9" id="KW-1133">Transmembrane helix</keyword>
<dbReference type="SUPFAM" id="SSF161098">
    <property type="entry name" value="MetI-like"/>
    <property type="match status" value="1"/>
</dbReference>
<dbReference type="EMBL" id="CP008889">
    <property type="protein sequence ID" value="AIF41487.1"/>
    <property type="molecule type" value="Genomic_DNA"/>
</dbReference>
<evidence type="ECO:0000259" key="10">
    <source>
        <dbReference type="PROSITE" id="PS50928"/>
    </source>
</evidence>
<dbReference type="GeneID" id="41841749"/>
<feature type="transmembrane region" description="Helical" evidence="9">
    <location>
        <begin position="175"/>
        <end position="194"/>
    </location>
</feature>
<evidence type="ECO:0000256" key="8">
    <source>
        <dbReference type="ARBA" id="ARBA00023136"/>
    </source>
</evidence>
<evidence type="ECO:0000256" key="9">
    <source>
        <dbReference type="RuleBase" id="RU363032"/>
    </source>
</evidence>
<dbReference type="InterPro" id="IPR000515">
    <property type="entry name" value="MetI-like"/>
</dbReference>
<dbReference type="Gene3D" id="1.10.3720.10">
    <property type="entry name" value="MetI-like"/>
    <property type="match status" value="1"/>
</dbReference>
<dbReference type="InterPro" id="IPR035906">
    <property type="entry name" value="MetI-like_sf"/>
</dbReference>
<dbReference type="GO" id="GO:0015423">
    <property type="term" value="F:ABC-type maltose transporter activity"/>
    <property type="evidence" value="ECO:0007669"/>
    <property type="project" value="TreeGrafter"/>
</dbReference>
<sequence length="314" mass="33572">MSAMNTPAAGLPEPGAVTGVPEAAPGGTHARAPRLGGGVWWRHLLALCALAFALFPILFLLSAALNKAGTLSSSTLLPTSFSLNNFSDLFSNEARPFVTWYKNALLIALVGSVFSVFIGACSAFAFSRLRFRGRRAMLLALLLLQMFPALLAFVGLYITFSRIGEVMPAFGLNTTWGLILVYLGGAMGSNVWLLKGYFDTVPKELDEAAFVDGASHARVFFSLTLPLVRPILVTVFMVSFVSLFGEFMLASIFLTDVDKQTLGVGLYGMTVGNDRNALFGQFSAGALLSSIPIMALYLAFQKQLIGGLTTGSVK</sequence>
<comment type="similarity">
    <text evidence="2">Belongs to the binding-protein-dependent transport system permease family. MalFG subfamily.</text>
</comment>
<dbReference type="OrthoDB" id="9794684at2"/>
<comment type="subcellular location">
    <subcellularLocation>
        <location evidence="1 9">Cell membrane</location>
        <topology evidence="1 9">Multi-pass membrane protein</topology>
    </subcellularLocation>
</comment>
<evidence type="ECO:0000313" key="12">
    <source>
        <dbReference type="Proteomes" id="UP000027986"/>
    </source>
</evidence>
<evidence type="ECO:0000256" key="4">
    <source>
        <dbReference type="ARBA" id="ARBA00022475"/>
    </source>
</evidence>
<proteinExistence type="inferred from homology"/>
<dbReference type="eggNOG" id="COG3833">
    <property type="taxonomic scope" value="Bacteria"/>
</dbReference>
<keyword evidence="4" id="KW-1003">Cell membrane</keyword>
<dbReference type="CDD" id="cd06261">
    <property type="entry name" value="TM_PBP2"/>
    <property type="match status" value="1"/>
</dbReference>
<feature type="domain" description="ABC transmembrane type-1" evidence="10">
    <location>
        <begin position="101"/>
        <end position="300"/>
    </location>
</feature>
<dbReference type="GO" id="GO:0005886">
    <property type="term" value="C:plasma membrane"/>
    <property type="evidence" value="ECO:0007669"/>
    <property type="project" value="UniProtKB-SubCell"/>
</dbReference>
<evidence type="ECO:0000256" key="5">
    <source>
        <dbReference type="ARBA" id="ARBA00022597"/>
    </source>
</evidence>
<protein>
    <submittedName>
        <fullName evidence="11">Sugar ABC transporter permease</fullName>
    </submittedName>
</protein>
<dbReference type="GO" id="GO:0042956">
    <property type="term" value="P:maltodextrin transmembrane transport"/>
    <property type="evidence" value="ECO:0007669"/>
    <property type="project" value="TreeGrafter"/>
</dbReference>
<keyword evidence="8 9" id="KW-0472">Membrane</keyword>
<name>A0A075JJE6_9MICO</name>
<evidence type="ECO:0000256" key="7">
    <source>
        <dbReference type="ARBA" id="ARBA00022989"/>
    </source>
</evidence>
<dbReference type="HOGENOM" id="CLU_016047_1_2_11"/>
<evidence type="ECO:0000313" key="11">
    <source>
        <dbReference type="EMBL" id="AIF41487.1"/>
    </source>
</evidence>
<dbReference type="AlphaFoldDB" id="A0A075JJE6"/>